<dbReference type="SUPFAM" id="SSF51735">
    <property type="entry name" value="NAD(P)-binding Rossmann-fold domains"/>
    <property type="match status" value="1"/>
</dbReference>
<protein>
    <submittedName>
        <fullName evidence="3">NAD(P)-dependent oxidoreductase</fullName>
    </submittedName>
</protein>
<dbReference type="PANTHER" id="PTHR43000">
    <property type="entry name" value="DTDP-D-GLUCOSE 4,6-DEHYDRATASE-RELATED"/>
    <property type="match status" value="1"/>
</dbReference>
<evidence type="ECO:0000259" key="2">
    <source>
        <dbReference type="Pfam" id="PF01370"/>
    </source>
</evidence>
<dbReference type="EMBL" id="JASGBQ010000021">
    <property type="protein sequence ID" value="MDI9242905.1"/>
    <property type="molecule type" value="Genomic_DNA"/>
</dbReference>
<dbReference type="AlphaFoldDB" id="A0AAP4F070"/>
<accession>A0AAP4F070</accession>
<sequence length="277" mass="31243">MKRRTVLVTGANGYIGRHVVKALLDMGNRVIADDLVLDGIDERAEKISVPIFSGDKNIYEQLGSPDVVIHMAWRNGFVHNADSHIEDLPLHYNFIKNLLEGGLKHIAVMGTMHEIGYWEGAIDENTPANPGSLYGMSKNVLRQITLQLAKEHEAICYWIRAYYILGDDIKSHSIFTKIAQMEKEGKETFPFTSGKNKYDFIHVTQLADQIAHVVNQDEVDGIINCCSGNPISLADKVEEYIKENHYRIRPQYGAFPDRPYDSPGVWGDAQKIKKIMG</sequence>
<dbReference type="Pfam" id="PF01370">
    <property type="entry name" value="Epimerase"/>
    <property type="match status" value="1"/>
</dbReference>
<organism evidence="3 4">
    <name type="scientific">Fusibacillus kribbianus</name>
    <dbReference type="NCBI Taxonomy" id="3044208"/>
    <lineage>
        <taxon>Bacteria</taxon>
        <taxon>Bacillati</taxon>
        <taxon>Bacillota</taxon>
        <taxon>Clostridia</taxon>
        <taxon>Lachnospirales</taxon>
        <taxon>Lachnospiraceae</taxon>
        <taxon>Fusibacillus</taxon>
    </lineage>
</organism>
<keyword evidence="4" id="KW-1185">Reference proteome</keyword>
<feature type="domain" description="NAD-dependent epimerase/dehydratase" evidence="2">
    <location>
        <begin position="6"/>
        <end position="225"/>
    </location>
</feature>
<evidence type="ECO:0000313" key="3">
    <source>
        <dbReference type="EMBL" id="MDI9242905.1"/>
    </source>
</evidence>
<reference evidence="3 4" key="1">
    <citation type="submission" date="2023-05" db="EMBL/GenBank/DDBJ databases">
        <title>[ruminococcus] sp. nov., isolated from a pig farm feces dump.</title>
        <authorList>
            <person name="Chang Y.-H."/>
        </authorList>
    </citation>
    <scope>NUCLEOTIDE SEQUENCE [LARGE SCALE GENOMIC DNA]</scope>
    <source>
        <strain evidence="3 4">YH-rum2234</strain>
    </source>
</reference>
<comment type="similarity">
    <text evidence="1">Belongs to the NAD(P)-dependent epimerase/dehydratase family.</text>
</comment>
<name>A0AAP4F070_9FIRM</name>
<gene>
    <name evidence="3" type="ORF">QJ036_10555</name>
</gene>
<evidence type="ECO:0000313" key="4">
    <source>
        <dbReference type="Proteomes" id="UP001300383"/>
    </source>
</evidence>
<comment type="caution">
    <text evidence="3">The sequence shown here is derived from an EMBL/GenBank/DDBJ whole genome shotgun (WGS) entry which is preliminary data.</text>
</comment>
<evidence type="ECO:0000256" key="1">
    <source>
        <dbReference type="ARBA" id="ARBA00007637"/>
    </source>
</evidence>
<dbReference type="RefSeq" id="WP_283231340.1">
    <property type="nucleotide sequence ID" value="NZ_JASGBQ010000021.1"/>
</dbReference>
<dbReference type="InterPro" id="IPR001509">
    <property type="entry name" value="Epimerase_deHydtase"/>
</dbReference>
<dbReference type="Gene3D" id="3.40.50.720">
    <property type="entry name" value="NAD(P)-binding Rossmann-like Domain"/>
    <property type="match status" value="1"/>
</dbReference>
<proteinExistence type="inferred from homology"/>
<dbReference type="Proteomes" id="UP001300383">
    <property type="component" value="Unassembled WGS sequence"/>
</dbReference>
<dbReference type="InterPro" id="IPR036291">
    <property type="entry name" value="NAD(P)-bd_dom_sf"/>
</dbReference>